<keyword evidence="4" id="KW-1185">Reference proteome</keyword>
<dbReference type="EMBL" id="FNHE01000002">
    <property type="protein sequence ID" value="SDL83030.1"/>
    <property type="molecule type" value="Genomic_DNA"/>
</dbReference>
<dbReference type="InterPro" id="IPR001466">
    <property type="entry name" value="Beta-lactam-related"/>
</dbReference>
<dbReference type="SUPFAM" id="SSF56601">
    <property type="entry name" value="beta-lactamase/transpeptidase-like"/>
    <property type="match status" value="1"/>
</dbReference>
<accession>A0A1G9N9D1</accession>
<dbReference type="InterPro" id="IPR050491">
    <property type="entry name" value="AmpC-like"/>
</dbReference>
<dbReference type="OrthoDB" id="3863176at2"/>
<dbReference type="AlphaFoldDB" id="A0A1G9N9D1"/>
<dbReference type="STRING" id="1137991.SAMN05660642_00943"/>
<keyword evidence="3" id="KW-0378">Hydrolase</keyword>
<gene>
    <name evidence="3" type="ORF">SAMN05660642_00943</name>
</gene>
<evidence type="ECO:0000313" key="4">
    <source>
        <dbReference type="Proteomes" id="UP000198680"/>
    </source>
</evidence>
<reference evidence="4" key="1">
    <citation type="submission" date="2016-10" db="EMBL/GenBank/DDBJ databases">
        <authorList>
            <person name="Varghese N."/>
            <person name="Submissions S."/>
        </authorList>
    </citation>
    <scope>NUCLEOTIDE SEQUENCE [LARGE SCALE GENOMIC DNA]</scope>
    <source>
        <strain evidence="4">DSM 45419</strain>
    </source>
</reference>
<feature type="chain" id="PRO_5011512592" evidence="1">
    <location>
        <begin position="26"/>
        <end position="393"/>
    </location>
</feature>
<proteinExistence type="predicted"/>
<evidence type="ECO:0000256" key="1">
    <source>
        <dbReference type="SAM" id="SignalP"/>
    </source>
</evidence>
<dbReference type="PANTHER" id="PTHR46825:SF7">
    <property type="entry name" value="D-ALANYL-D-ALANINE CARBOXYPEPTIDASE"/>
    <property type="match status" value="1"/>
</dbReference>
<evidence type="ECO:0000313" key="3">
    <source>
        <dbReference type="EMBL" id="SDL83030.1"/>
    </source>
</evidence>
<dbReference type="Pfam" id="PF00144">
    <property type="entry name" value="Beta-lactamase"/>
    <property type="match status" value="1"/>
</dbReference>
<dbReference type="RefSeq" id="WP_091214459.1">
    <property type="nucleotide sequence ID" value="NZ_FNHE01000002.1"/>
</dbReference>
<dbReference type="PANTHER" id="PTHR46825">
    <property type="entry name" value="D-ALANYL-D-ALANINE-CARBOXYPEPTIDASE/ENDOPEPTIDASE AMPH"/>
    <property type="match status" value="1"/>
</dbReference>
<organism evidence="3 4">
    <name type="scientific">Geodermatophilus siccatus</name>
    <dbReference type="NCBI Taxonomy" id="1137991"/>
    <lineage>
        <taxon>Bacteria</taxon>
        <taxon>Bacillati</taxon>
        <taxon>Actinomycetota</taxon>
        <taxon>Actinomycetes</taxon>
        <taxon>Geodermatophilales</taxon>
        <taxon>Geodermatophilaceae</taxon>
        <taxon>Geodermatophilus</taxon>
    </lineage>
</organism>
<keyword evidence="3" id="KW-0645">Protease</keyword>
<dbReference type="Proteomes" id="UP000198680">
    <property type="component" value="Unassembled WGS sequence"/>
</dbReference>
<evidence type="ECO:0000259" key="2">
    <source>
        <dbReference type="Pfam" id="PF00144"/>
    </source>
</evidence>
<keyword evidence="3" id="KW-0121">Carboxypeptidase</keyword>
<name>A0A1G9N9D1_9ACTN</name>
<dbReference type="Gene3D" id="3.40.710.10">
    <property type="entry name" value="DD-peptidase/beta-lactamase superfamily"/>
    <property type="match status" value="1"/>
</dbReference>
<dbReference type="InterPro" id="IPR012338">
    <property type="entry name" value="Beta-lactam/transpept-like"/>
</dbReference>
<feature type="signal peptide" evidence="1">
    <location>
        <begin position="1"/>
        <end position="25"/>
    </location>
</feature>
<protein>
    <submittedName>
        <fullName evidence="3">D-alanyl-D-alanine carboxypeptidase</fullName>
    </submittedName>
</protein>
<keyword evidence="1" id="KW-0732">Signal</keyword>
<feature type="domain" description="Beta-lactamase-related" evidence="2">
    <location>
        <begin position="50"/>
        <end position="375"/>
    </location>
</feature>
<dbReference type="GO" id="GO:0004180">
    <property type="term" value="F:carboxypeptidase activity"/>
    <property type="evidence" value="ECO:0007669"/>
    <property type="project" value="UniProtKB-KW"/>
</dbReference>
<sequence>MRRWMRPAALVLALLAGAGTTGFTADPVPPAGSAPPPAPPLDPDLAAQVDELARAALTNGVTGAVVGVSDPDRGSYLQAYGTADAAGTPMTTDVHYRIASVTKTFTAQAVLRLADQGKLSLDDPLEKYVPDIPHGDEITVHHLLGMRGGVYDFVADEEFMAQYVADPLLPGWTPYDVLEIIRAHADEATPPGQATVYSNSEYVLLGLVIEQVTGRSAQQYTTSVIEDLGLPETSYPATAALPEPFTHGYMNTDSQLAPTDPAAEEPRDVTLSNPVVPFTAGAVISTVPDMTHYAEQLATGTGLAPETARLRQEWTPLTSTGIRVQYGLGVLQLGDWVGHNGSIFGYSDMVSHLPEEEASVVVMVNAADGEAVPADDLWAGIVRLLYPDSLPTW</sequence>